<comment type="caution">
    <text evidence="2">The sequence shown here is derived from an EMBL/GenBank/DDBJ whole genome shotgun (WGS) entry which is preliminary data.</text>
</comment>
<dbReference type="RefSeq" id="WP_045092586.1">
    <property type="nucleotide sequence ID" value="NZ_CABJDD010000004.1"/>
</dbReference>
<dbReference type="EMBL" id="WQPS01000029">
    <property type="protein sequence ID" value="MBT9811486.1"/>
    <property type="molecule type" value="Genomic_DNA"/>
</dbReference>
<gene>
    <name evidence="2" type="ORF">GPL26_17850</name>
</gene>
<name>A0AA41FGY8_9FIRM</name>
<dbReference type="AlphaFoldDB" id="A0AA41FGY8"/>
<dbReference type="GO" id="GO:0006355">
    <property type="term" value="P:regulation of DNA-templated transcription"/>
    <property type="evidence" value="ECO:0007669"/>
    <property type="project" value="InterPro"/>
</dbReference>
<accession>A0AA41FGY8</accession>
<dbReference type="InterPro" id="IPR010985">
    <property type="entry name" value="Ribbon_hlx_hlx"/>
</dbReference>
<evidence type="ECO:0000313" key="3">
    <source>
        <dbReference type="Proteomes" id="UP000708338"/>
    </source>
</evidence>
<feature type="domain" description="Ribbon-helix-helix protein CopG" evidence="1">
    <location>
        <begin position="7"/>
        <end position="46"/>
    </location>
</feature>
<organism evidence="2 3">
    <name type="scientific">Enterocloster citroniae</name>
    <dbReference type="NCBI Taxonomy" id="358743"/>
    <lineage>
        <taxon>Bacteria</taxon>
        <taxon>Bacillati</taxon>
        <taxon>Bacillota</taxon>
        <taxon>Clostridia</taxon>
        <taxon>Lachnospirales</taxon>
        <taxon>Lachnospiraceae</taxon>
        <taxon>Enterocloster</taxon>
    </lineage>
</organism>
<protein>
    <submittedName>
        <fullName evidence="2">Ribbon-helix-helix protein, CopG family</fullName>
    </submittedName>
</protein>
<reference evidence="2" key="1">
    <citation type="journal article" date="2021" name="Gut Microbes">
        <title>A synthetic consortium of 100 gut commensals modulates the composition and function in a colon model of the microbiome of elderly subjects.</title>
        <authorList>
            <person name="Perez M."/>
            <person name="Ntemiri A."/>
            <person name="Tan H."/>
            <person name="Harris H.M.B."/>
            <person name="Roager H.M."/>
            <person name="Ribiere C."/>
            <person name="O'Toole P.W."/>
        </authorList>
    </citation>
    <scope>NUCLEOTIDE SEQUENCE</scope>
    <source>
        <strain evidence="2">MCC335</strain>
    </source>
</reference>
<dbReference type="Proteomes" id="UP000708338">
    <property type="component" value="Unassembled WGS sequence"/>
</dbReference>
<sequence length="56" mass="6440">MKPLKTRISITLDSDILEMIKELAEDDDRSVSQYINIVLKDWITKETGEKSNLSSK</sequence>
<evidence type="ECO:0000313" key="2">
    <source>
        <dbReference type="EMBL" id="MBT9811486.1"/>
    </source>
</evidence>
<proteinExistence type="predicted"/>
<dbReference type="InterPro" id="IPR002145">
    <property type="entry name" value="CopG"/>
</dbReference>
<dbReference type="Pfam" id="PF01402">
    <property type="entry name" value="RHH_1"/>
    <property type="match status" value="1"/>
</dbReference>
<evidence type="ECO:0000259" key="1">
    <source>
        <dbReference type="Pfam" id="PF01402"/>
    </source>
</evidence>
<dbReference type="SUPFAM" id="SSF47598">
    <property type="entry name" value="Ribbon-helix-helix"/>
    <property type="match status" value="1"/>
</dbReference>